<evidence type="ECO:0000313" key="9">
    <source>
        <dbReference type="EMBL" id="SFV31328.1"/>
    </source>
</evidence>
<evidence type="ECO:0000256" key="7">
    <source>
        <dbReference type="HAMAP-Rule" id="MF_00017"/>
    </source>
</evidence>
<dbReference type="AlphaFoldDB" id="A0A1I7N9K9"/>
<evidence type="ECO:0000256" key="6">
    <source>
        <dbReference type="ARBA" id="ARBA00023204"/>
    </source>
</evidence>
<dbReference type="InterPro" id="IPR023627">
    <property type="entry name" value="Rcmb_RecR"/>
</dbReference>
<dbReference type="Proteomes" id="UP000199537">
    <property type="component" value="Unassembled WGS sequence"/>
</dbReference>
<dbReference type="InterPro" id="IPR006171">
    <property type="entry name" value="TOPRIM_dom"/>
</dbReference>
<dbReference type="GO" id="GO:0008270">
    <property type="term" value="F:zinc ion binding"/>
    <property type="evidence" value="ECO:0007669"/>
    <property type="project" value="UniProtKB-KW"/>
</dbReference>
<dbReference type="InterPro" id="IPR015967">
    <property type="entry name" value="Rcmb_RecR_Znf"/>
</dbReference>
<dbReference type="STRING" id="1393122.SAMN05660895_1044"/>
<organism evidence="9 10">
    <name type="scientific">Thermoflavifilum thermophilum</name>
    <dbReference type="NCBI Taxonomy" id="1393122"/>
    <lineage>
        <taxon>Bacteria</taxon>
        <taxon>Pseudomonadati</taxon>
        <taxon>Bacteroidota</taxon>
        <taxon>Chitinophagia</taxon>
        <taxon>Chitinophagales</taxon>
        <taxon>Chitinophagaceae</taxon>
        <taxon>Thermoflavifilum</taxon>
    </lineage>
</organism>
<name>A0A1I7N9K9_9BACT</name>
<dbReference type="Gene3D" id="1.10.8.420">
    <property type="entry name" value="RecR Domain 1"/>
    <property type="match status" value="1"/>
</dbReference>
<dbReference type="Gene3D" id="3.30.60.80">
    <property type="match status" value="1"/>
</dbReference>
<evidence type="ECO:0000256" key="4">
    <source>
        <dbReference type="ARBA" id="ARBA00022833"/>
    </source>
</evidence>
<keyword evidence="2 7" id="KW-0227">DNA damage</keyword>
<keyword evidence="4 7" id="KW-0862">Zinc</keyword>
<dbReference type="Pfam" id="PF21175">
    <property type="entry name" value="RecR_C"/>
    <property type="match status" value="1"/>
</dbReference>
<dbReference type="InterPro" id="IPR034137">
    <property type="entry name" value="TOPRIM_RecR"/>
</dbReference>
<keyword evidence="6 7" id="KW-0234">DNA repair</keyword>
<dbReference type="Gene3D" id="3.40.1360.10">
    <property type="match status" value="1"/>
</dbReference>
<comment type="similarity">
    <text evidence="7">Belongs to the RecR family.</text>
</comment>
<dbReference type="Pfam" id="PF21176">
    <property type="entry name" value="RecR_HhH"/>
    <property type="match status" value="1"/>
</dbReference>
<dbReference type="Pfam" id="PF02132">
    <property type="entry name" value="RecR_ZnF"/>
    <property type="match status" value="1"/>
</dbReference>
<keyword evidence="5 7" id="KW-0233">DNA recombination</keyword>
<comment type="function">
    <text evidence="7">May play a role in DNA repair. It seems to be involved in an RecBC-independent recombinational process of DNA repair. It may act with RecF and RecO.</text>
</comment>
<evidence type="ECO:0000259" key="8">
    <source>
        <dbReference type="PROSITE" id="PS50880"/>
    </source>
</evidence>
<dbReference type="SMART" id="SM00493">
    <property type="entry name" value="TOPRIM"/>
    <property type="match status" value="1"/>
</dbReference>
<dbReference type="EMBL" id="FPCJ01000001">
    <property type="protein sequence ID" value="SFV31328.1"/>
    <property type="molecule type" value="Genomic_DNA"/>
</dbReference>
<reference evidence="10" key="1">
    <citation type="submission" date="2016-10" db="EMBL/GenBank/DDBJ databases">
        <authorList>
            <person name="Varghese N."/>
            <person name="Submissions S."/>
        </authorList>
    </citation>
    <scope>NUCLEOTIDE SEQUENCE [LARGE SCALE GENOMIC DNA]</scope>
    <source>
        <strain evidence="10">DSM 14807</strain>
    </source>
</reference>
<dbReference type="OrthoDB" id="9802672at2"/>
<dbReference type="PANTHER" id="PTHR30446">
    <property type="entry name" value="RECOMBINATION PROTEIN RECR"/>
    <property type="match status" value="1"/>
</dbReference>
<dbReference type="Gene3D" id="6.10.250.240">
    <property type="match status" value="1"/>
</dbReference>
<dbReference type="Pfam" id="PF13662">
    <property type="entry name" value="Toprim_4"/>
    <property type="match status" value="1"/>
</dbReference>
<protein>
    <recommendedName>
        <fullName evidence="7">Recombination protein RecR</fullName>
    </recommendedName>
</protein>
<dbReference type="PROSITE" id="PS50880">
    <property type="entry name" value="TOPRIM"/>
    <property type="match status" value="1"/>
</dbReference>
<dbReference type="InterPro" id="IPR000093">
    <property type="entry name" value="DNA_Rcmb_RecR"/>
</dbReference>
<evidence type="ECO:0000256" key="1">
    <source>
        <dbReference type="ARBA" id="ARBA00022723"/>
    </source>
</evidence>
<feature type="zinc finger region" description="C4-type" evidence="7">
    <location>
        <begin position="58"/>
        <end position="73"/>
    </location>
</feature>
<proteinExistence type="inferred from homology"/>
<keyword evidence="10" id="KW-1185">Reference proteome</keyword>
<evidence type="ECO:0000313" key="10">
    <source>
        <dbReference type="Proteomes" id="UP000199537"/>
    </source>
</evidence>
<evidence type="ECO:0000256" key="2">
    <source>
        <dbReference type="ARBA" id="ARBA00022763"/>
    </source>
</evidence>
<dbReference type="PANTHER" id="PTHR30446:SF0">
    <property type="entry name" value="RECOMBINATION PROTEIN RECR"/>
    <property type="match status" value="1"/>
</dbReference>
<evidence type="ECO:0000256" key="5">
    <source>
        <dbReference type="ARBA" id="ARBA00023172"/>
    </source>
</evidence>
<feature type="domain" description="Toprim" evidence="8">
    <location>
        <begin position="81"/>
        <end position="176"/>
    </location>
</feature>
<dbReference type="CDD" id="cd01025">
    <property type="entry name" value="TOPRIM_recR"/>
    <property type="match status" value="1"/>
</dbReference>
<accession>A0A1I7N9K9</accession>
<sequence length="220" mass="24450">MVFSSRLIEEAVEAFSRLPGIGRKTALRLVLHLLKEAPEETHRLADAISRMRDEIRFCEICFNVSDAEVCSICSNPARRHDLVCVVENIRDVMAIENTQQYTGVYHVLGGVISPLSGVGPEDLTIDQLVQRAASGQVQEIIMAISPTVEGDTTLYYLSKKLKSYPVKLTTIARGIAFGGELEYADEMTLARSLTNRLPIESYLHTEEQASHRPQKSGETD</sequence>
<dbReference type="HAMAP" id="MF_00017">
    <property type="entry name" value="RecR"/>
    <property type="match status" value="1"/>
</dbReference>
<gene>
    <name evidence="7" type="primary">recR</name>
    <name evidence="9" type="ORF">SAMN05660895_1044</name>
</gene>
<dbReference type="GO" id="GO:0006310">
    <property type="term" value="P:DNA recombination"/>
    <property type="evidence" value="ECO:0007669"/>
    <property type="project" value="UniProtKB-UniRule"/>
</dbReference>
<keyword evidence="3 7" id="KW-0863">Zinc-finger</keyword>
<keyword evidence="1 7" id="KW-0479">Metal-binding</keyword>
<evidence type="ECO:0000256" key="3">
    <source>
        <dbReference type="ARBA" id="ARBA00022771"/>
    </source>
</evidence>
<dbReference type="NCBIfam" id="TIGR00615">
    <property type="entry name" value="recR"/>
    <property type="match status" value="1"/>
</dbReference>
<dbReference type="SUPFAM" id="SSF111304">
    <property type="entry name" value="Recombination protein RecR"/>
    <property type="match status" value="1"/>
</dbReference>
<dbReference type="GO" id="GO:0003677">
    <property type="term" value="F:DNA binding"/>
    <property type="evidence" value="ECO:0007669"/>
    <property type="project" value="UniProtKB-UniRule"/>
</dbReference>
<dbReference type="RefSeq" id="WP_092458635.1">
    <property type="nucleotide sequence ID" value="NZ_FPCJ01000001.1"/>
</dbReference>
<dbReference type="GO" id="GO:0006281">
    <property type="term" value="P:DNA repair"/>
    <property type="evidence" value="ECO:0007669"/>
    <property type="project" value="UniProtKB-UniRule"/>
</dbReference>